<dbReference type="Proteomes" id="UP000662088">
    <property type="component" value="Unassembled WGS sequence"/>
</dbReference>
<keyword evidence="3" id="KW-1185">Reference proteome</keyword>
<dbReference type="InterPro" id="IPR032494">
    <property type="entry name" value="Phage_TTP_N"/>
</dbReference>
<evidence type="ECO:0000259" key="1">
    <source>
        <dbReference type="Pfam" id="PF16461"/>
    </source>
</evidence>
<accession>A0A8I0DNA6</accession>
<comment type="caution">
    <text evidence="2">The sequence shown here is derived from an EMBL/GenBank/DDBJ whole genome shotgun (WGS) entry which is preliminary data.</text>
</comment>
<reference evidence="2" key="1">
    <citation type="submission" date="2020-08" db="EMBL/GenBank/DDBJ databases">
        <title>Genome public.</title>
        <authorList>
            <person name="Liu C."/>
            <person name="Sun Q."/>
        </authorList>
    </citation>
    <scope>NUCLEOTIDE SEQUENCE</scope>
    <source>
        <strain evidence="2">NSJ-42</strain>
    </source>
</reference>
<evidence type="ECO:0000313" key="3">
    <source>
        <dbReference type="Proteomes" id="UP000662088"/>
    </source>
</evidence>
<gene>
    <name evidence="2" type="ORF">H8R92_07140</name>
</gene>
<dbReference type="AlphaFoldDB" id="A0A8I0DNA6"/>
<dbReference type="EMBL" id="JACOOQ010000010">
    <property type="protein sequence ID" value="MBC5640209.1"/>
    <property type="molecule type" value="Genomic_DNA"/>
</dbReference>
<dbReference type="RefSeq" id="WP_186835079.1">
    <property type="nucleotide sequence ID" value="NZ_JACOOQ010000010.1"/>
</dbReference>
<feature type="domain" description="Lambda phage tail tube protein N-terminal" evidence="1">
    <location>
        <begin position="15"/>
        <end position="136"/>
    </location>
</feature>
<dbReference type="Gene3D" id="4.10.410.40">
    <property type="match status" value="1"/>
</dbReference>
<name>A0A8I0DNA6_9CLOT</name>
<protein>
    <recommendedName>
        <fullName evidence="1">Lambda phage tail tube protein N-terminal domain-containing protein</fullName>
    </recommendedName>
</protein>
<sequence length="138" mass="14950">MATKGIGTKFNIVKDDVKKAVAELTEIGGMELSADTIEVTTLDSKDGYREFMQGLKDAGEVSLTGFFNPTEEKGQKELYDLFESGELSKFEIQFPESLGAKWEFAGVVTSITTSAPLEDNIPFEAAIKVSGKPSLTIS</sequence>
<dbReference type="Pfam" id="PF16461">
    <property type="entry name" value="Phage_TTP_12"/>
    <property type="match status" value="1"/>
</dbReference>
<proteinExistence type="predicted"/>
<evidence type="ECO:0000313" key="2">
    <source>
        <dbReference type="EMBL" id="MBC5640209.1"/>
    </source>
</evidence>
<organism evidence="2 3">
    <name type="scientific">Clostridium lentum</name>
    <dbReference type="NCBI Taxonomy" id="2763037"/>
    <lineage>
        <taxon>Bacteria</taxon>
        <taxon>Bacillati</taxon>
        <taxon>Bacillota</taxon>
        <taxon>Clostridia</taxon>
        <taxon>Eubacteriales</taxon>
        <taxon>Clostridiaceae</taxon>
        <taxon>Clostridium</taxon>
    </lineage>
</organism>